<dbReference type="GO" id="GO:0051028">
    <property type="term" value="P:mRNA transport"/>
    <property type="evidence" value="ECO:0007669"/>
    <property type="project" value="UniProtKB-KW"/>
</dbReference>
<accession>A0A1P8NRQ9</accession>
<dbReference type="GO" id="GO:0030430">
    <property type="term" value="C:host cell cytoplasm"/>
    <property type="evidence" value="ECO:0007669"/>
    <property type="project" value="UniProtKB-SubCell"/>
</dbReference>
<organismHost>
    <name type="scientific">Pan troglodytes</name>
    <name type="common">Chimpanzee</name>
    <dbReference type="NCBI Taxonomy" id="9598"/>
</organismHost>
<dbReference type="GO" id="GO:0003700">
    <property type="term" value="F:DNA-binding transcription factor activity"/>
    <property type="evidence" value="ECO:0007669"/>
    <property type="project" value="InterPro"/>
</dbReference>
<evidence type="ECO:0000256" key="2">
    <source>
        <dbReference type="ARBA" id="ARBA00022448"/>
    </source>
</evidence>
<dbReference type="EMBL" id="KX231803">
    <property type="protein sequence ID" value="APX43174.1"/>
    <property type="molecule type" value="Genomic_RNA"/>
</dbReference>
<evidence type="ECO:0000313" key="10">
    <source>
        <dbReference type="EMBL" id="APX43174.1"/>
    </source>
</evidence>
<feature type="compositionally biased region" description="Basic residues" evidence="9">
    <location>
        <begin position="34"/>
        <end position="45"/>
    </location>
</feature>
<keyword evidence="6 8" id="KW-1035">Host cytoplasm</keyword>
<evidence type="ECO:0000256" key="9">
    <source>
        <dbReference type="SAM" id="MobiDB-lite"/>
    </source>
</evidence>
<keyword evidence="4 8" id="KW-0509">mRNA transport</keyword>
<sequence length="80" mass="9356">MPGDSGVTEEGLRRFLRIVQQLQETYPPPEGPRRTRSRRRRQWRQRRAQRLQLQQRIFEAVLGSSTTPVEQALAALQISD</sequence>
<keyword evidence="3 8" id="KW-1048">Host nucleus</keyword>
<comment type="subcellular location">
    <subcellularLocation>
        <location evidence="8">Host cytoplasm</location>
    </subcellularLocation>
    <subcellularLocation>
        <location evidence="8">Host nucleus</location>
        <location evidence="8">Host nucleolus</location>
    </subcellularLocation>
</comment>
<gene>
    <name evidence="8 10" type="primary">rev</name>
</gene>
<reference evidence="10" key="1">
    <citation type="journal article" date="2004" name="J. Virol.">
        <title>New simian immunodeficiency virus infecting De Brazza's monkeys (Cercopithecus neglectus): evidence for a cercopithecus monkey virus clade.</title>
        <authorList>
            <person name="Bibollet-Ruche F."/>
            <person name="Bailes E."/>
            <person name="Gao F."/>
            <person name="Pourrut X."/>
            <person name="Barlow K.L."/>
            <person name="Clewley J.P."/>
            <person name="Mwenda J.M."/>
            <person name="Langat D.K."/>
            <person name="Chege G.K."/>
            <person name="McClure H.M."/>
            <person name="Mpoudi-Ngole E."/>
            <person name="Delaporte E."/>
            <person name="Peeters M."/>
            <person name="Shaw G.M."/>
            <person name="Sharp P.M."/>
            <person name="Hahn B.H."/>
        </authorList>
    </citation>
    <scope>NUCLEOTIDE SEQUENCE</scope>
    <source>
        <strain evidence="10">SIVblu31</strain>
    </source>
</reference>
<organismHost>
    <name type="scientific">Cercopithecidae</name>
    <name type="common">Old World monkeys</name>
    <dbReference type="NCBI Taxonomy" id="9527"/>
</organismHost>
<dbReference type="Gene3D" id="6.10.140.630">
    <property type="match status" value="1"/>
</dbReference>
<keyword evidence="5 8" id="KW-0694">RNA-binding</keyword>
<dbReference type="InterPro" id="IPR000625">
    <property type="entry name" value="REV_protein"/>
</dbReference>
<evidence type="ECO:0000256" key="7">
    <source>
        <dbReference type="ARBA" id="ARBA00031496"/>
    </source>
</evidence>
<dbReference type="GO" id="GO:0003723">
    <property type="term" value="F:RNA binding"/>
    <property type="evidence" value="ECO:0007669"/>
    <property type="project" value="UniProtKB-KW"/>
</dbReference>
<evidence type="ECO:0000256" key="4">
    <source>
        <dbReference type="ARBA" id="ARBA00022816"/>
    </source>
</evidence>
<organism evidence="10">
    <name type="scientific">Simian immunodeficiency virus</name>
    <name type="common">SIV</name>
    <dbReference type="NCBI Taxonomy" id="11723"/>
    <lineage>
        <taxon>Viruses</taxon>
        <taxon>Riboviria</taxon>
        <taxon>Pararnavirae</taxon>
        <taxon>Artverviricota</taxon>
        <taxon>Revtraviricetes</taxon>
        <taxon>Ortervirales</taxon>
        <taxon>Retroviridae</taxon>
        <taxon>Orthoretrovirinae</taxon>
        <taxon>Lentivirus</taxon>
        <taxon>Lentivirus simimdef</taxon>
    </lineage>
</organism>
<evidence type="ECO:0000256" key="6">
    <source>
        <dbReference type="ARBA" id="ARBA00023200"/>
    </source>
</evidence>
<dbReference type="GO" id="GO:0044196">
    <property type="term" value="C:host cell nucleolus"/>
    <property type="evidence" value="ECO:0007669"/>
    <property type="project" value="UniProtKB-SubCell"/>
</dbReference>
<feature type="region of interest" description="Disordered" evidence="9">
    <location>
        <begin position="20"/>
        <end position="45"/>
    </location>
</feature>
<comment type="subunit">
    <text evidence="8">Homomultimer; when bound to the RRE. Multimeric assembly is essential for activity.</text>
</comment>
<dbReference type="Pfam" id="PF00424">
    <property type="entry name" value="REV"/>
    <property type="match status" value="1"/>
</dbReference>
<evidence type="ECO:0000256" key="5">
    <source>
        <dbReference type="ARBA" id="ARBA00022884"/>
    </source>
</evidence>
<evidence type="ECO:0000256" key="1">
    <source>
        <dbReference type="ARBA" id="ARBA00020269"/>
    </source>
</evidence>
<name>A0A1P8NRQ9_SIV</name>
<proteinExistence type="predicted"/>
<evidence type="ECO:0000256" key="8">
    <source>
        <dbReference type="RuleBase" id="RU364044"/>
    </source>
</evidence>
<reference evidence="10" key="2">
    <citation type="journal article" date="2017" name="J. Virol.">
        <title>Efficient Vpu-mediated tetherin antagonism by an HIV-1 group O strain.</title>
        <authorList>
            <person name="Mack K."/>
            <person name="Starz K."/>
            <person name="Sauter D."/>
            <person name="Langer S."/>
            <person name="Bibollet-Ruche F."/>
            <person name="Learn G.H."/>
            <person name="Sturzel C.M."/>
            <person name="Leoz M."/>
            <person name="Plantier J.C."/>
            <person name="Geyer M."/>
            <person name="Hahn B.H."/>
            <person name="Kirchhoff F."/>
        </authorList>
    </citation>
    <scope>NUCLEOTIDE SEQUENCE</scope>
    <source>
        <strain evidence="10">SIVblu31</strain>
    </source>
</reference>
<protein>
    <recommendedName>
        <fullName evidence="1 8">Protein Rev</fullName>
    </recommendedName>
    <alternativeName>
        <fullName evidence="7 8">Regulator of expression of viral proteins</fullName>
    </alternativeName>
</protein>
<comment type="function">
    <text evidence="8">Escorts unspliced or incompletely spliced viral pre-mRNAs (late transcripts) out of the nucleus of infected cells. These pre-mRNAs carry a recognition sequence called Rev responsive element (RRE) located in the env gene, that is not present in fully spliced viral mRNAs (early transcripts). This function is essential since most viral proteins are translated from unspliced or partially spliced pre-mRNAs which cannot exit the nucleus by the pathway used by fully processed cellular mRNAs.</text>
</comment>
<keyword evidence="2 8" id="KW-0813">Transport</keyword>
<evidence type="ECO:0000256" key="3">
    <source>
        <dbReference type="ARBA" id="ARBA00022562"/>
    </source>
</evidence>